<organism evidence="1 3">
    <name type="scientific">Flavobacterium tructae</name>
    <dbReference type="NCBI Taxonomy" id="1114873"/>
    <lineage>
        <taxon>Bacteria</taxon>
        <taxon>Pseudomonadati</taxon>
        <taxon>Bacteroidota</taxon>
        <taxon>Flavobacteriia</taxon>
        <taxon>Flavobacteriales</taxon>
        <taxon>Flavobacteriaceae</taxon>
        <taxon>Flavobacterium</taxon>
    </lineage>
</organism>
<dbReference type="AlphaFoldDB" id="A0A1S1J9I5"/>
<keyword evidence="4" id="KW-1185">Reference proteome</keyword>
<evidence type="ECO:0000313" key="4">
    <source>
        <dbReference type="Proteomes" id="UP000198319"/>
    </source>
</evidence>
<dbReference type="EMBL" id="MUHG01000002">
    <property type="protein sequence ID" value="OXB22190.1"/>
    <property type="molecule type" value="Genomic_DNA"/>
</dbReference>
<dbReference type="EMBL" id="MIKE01000011">
    <property type="protein sequence ID" value="OHT46231.1"/>
    <property type="molecule type" value="Genomic_DNA"/>
</dbReference>
<sequence length="60" mass="7279">MQKYNRISFLQAFFTNKFQLIFNQLDSNILKFDHKIKKEEFTFFLTSKTTNLKVQSLQNL</sequence>
<name>A0A1S1J9I5_9FLAO</name>
<reference evidence="2 4" key="3">
    <citation type="submission" date="2016-11" db="EMBL/GenBank/DDBJ databases">
        <title>Whole genomes of Flavobacteriaceae.</title>
        <authorList>
            <person name="Stine C."/>
            <person name="Li C."/>
            <person name="Tadesse D."/>
        </authorList>
    </citation>
    <scope>NUCLEOTIDE SEQUENCE [LARGE SCALE GENOMIC DNA]</scope>
    <source>
        <strain evidence="2 4">ATCC BAA-2541</strain>
    </source>
</reference>
<gene>
    <name evidence="2" type="ORF">B0A71_01605</name>
    <name evidence="1" type="ORF">BHE19_01580</name>
</gene>
<protein>
    <submittedName>
        <fullName evidence="1">Uncharacterized protein</fullName>
    </submittedName>
</protein>
<reference evidence="1" key="1">
    <citation type="submission" date="2016-09" db="EMBL/GenBank/DDBJ databases">
        <authorList>
            <person name="Capua I."/>
            <person name="De Benedictis P."/>
            <person name="Joannis T."/>
            <person name="Lombin L.H."/>
            <person name="Cattoli G."/>
        </authorList>
    </citation>
    <scope>NUCLEOTIDE SEQUENCE [LARGE SCALE GENOMIC DNA]</scope>
    <source>
        <strain evidence="1">MSU</strain>
    </source>
</reference>
<dbReference type="Proteomes" id="UP000180252">
    <property type="component" value="Unassembled WGS sequence"/>
</dbReference>
<proteinExistence type="predicted"/>
<reference evidence="3" key="2">
    <citation type="submission" date="2016-09" db="EMBL/GenBank/DDBJ databases">
        <authorList>
            <person name="Chen S."/>
            <person name="Walker E."/>
        </authorList>
    </citation>
    <scope>NUCLEOTIDE SEQUENCE [LARGE SCALE GENOMIC DNA]</scope>
    <source>
        <strain evidence="3">MSU</strain>
    </source>
</reference>
<comment type="caution">
    <text evidence="1">The sequence shown here is derived from an EMBL/GenBank/DDBJ whole genome shotgun (WGS) entry which is preliminary data.</text>
</comment>
<accession>A0A1S1J9I5</accession>
<evidence type="ECO:0000313" key="1">
    <source>
        <dbReference type="EMBL" id="OHT46231.1"/>
    </source>
</evidence>
<dbReference type="Proteomes" id="UP000198319">
    <property type="component" value="Unassembled WGS sequence"/>
</dbReference>
<evidence type="ECO:0000313" key="2">
    <source>
        <dbReference type="EMBL" id="OXB22190.1"/>
    </source>
</evidence>
<evidence type="ECO:0000313" key="3">
    <source>
        <dbReference type="Proteomes" id="UP000180252"/>
    </source>
</evidence>